<feature type="region of interest" description="Disordered" evidence="2">
    <location>
        <begin position="184"/>
        <end position="222"/>
    </location>
</feature>
<name>A0ABT3L5P1_9CYAN</name>
<protein>
    <submittedName>
        <fullName evidence="4">Phage major capsid protein</fullName>
    </submittedName>
</protein>
<organism evidence="4 5">
    <name type="scientific">Spirulina subsalsa FACHB-351</name>
    <dbReference type="NCBI Taxonomy" id="234711"/>
    <lineage>
        <taxon>Bacteria</taxon>
        <taxon>Bacillati</taxon>
        <taxon>Cyanobacteriota</taxon>
        <taxon>Cyanophyceae</taxon>
        <taxon>Spirulinales</taxon>
        <taxon>Spirulinaceae</taxon>
        <taxon>Spirulina</taxon>
    </lineage>
</organism>
<sequence>MTKTKRATPPDQVVRTIQSAPMARALTVVEDSIDLEKRTVEVAVSSEYPFRRWFGMEILDHSPQAVDLTRLKNGAPLLDQHGRQIGVVEDAWIDGDRKLRAKVRFSRGEYAEEIWQDVVDGIRRNISCGYLIHEMVLESERDGVDTYRVTKWEPYEVSSVSIPVDPTVGVGRSLDQQQHTITVKERRMDPKQQNTQGADDQTPGTTTTVVSGGEQQRGMTTPAAPRDDILAQERQRVADITAMGDRFNQRSLATDAIQKGYSVDQVRAMILERINPQSAPAGAGQGGDLPKFGQQRNVTTEGLGVTEQEAQQYSLMRALNAAATNDWSKAGFERELSIATADALGKEARGFFVPHDMLMRAMIHHPSASMRRGLEVGTAGKGGELVATDLRIDQFIDILRNKTVIAQLGARMLSGLEGDLDLPKKVSGSNFYWLGEKEDVNLSDFDLATLPMKPKTIAGGIPVTRKLRKQAALSVEALIVDDLISGIGVAIDLAMLLGTGTDNQPLGLLNQTGLGAIEYDAQGIAWGKVVDMVTKVATYNADQGALAYLTGVVERGAAQQTEKFSGTGKTIWGDDNRVNGYRAEATNQMPNDTWVFGDWSQIVIGMWGVLDLKPDPYALAGQDGLIVRVFQDVDANTRRPESFCVASKATAG</sequence>
<evidence type="ECO:0000256" key="2">
    <source>
        <dbReference type="SAM" id="MobiDB-lite"/>
    </source>
</evidence>
<dbReference type="EMBL" id="JAIHOM010000047">
    <property type="protein sequence ID" value="MCW6036817.1"/>
    <property type="molecule type" value="Genomic_DNA"/>
</dbReference>
<evidence type="ECO:0000256" key="1">
    <source>
        <dbReference type="ARBA" id="ARBA00004328"/>
    </source>
</evidence>
<comment type="caution">
    <text evidence="4">The sequence shown here is derived from an EMBL/GenBank/DDBJ whole genome shotgun (WGS) entry which is preliminary data.</text>
</comment>
<comment type="subcellular location">
    <subcellularLocation>
        <location evidence="1">Virion</location>
    </subcellularLocation>
</comment>
<accession>A0ABT3L5P1</accession>
<dbReference type="SUPFAM" id="SSF56563">
    <property type="entry name" value="Major capsid protein gp5"/>
    <property type="match status" value="1"/>
</dbReference>
<evidence type="ECO:0000313" key="4">
    <source>
        <dbReference type="EMBL" id="MCW6036817.1"/>
    </source>
</evidence>
<feature type="compositionally biased region" description="Low complexity" evidence="2">
    <location>
        <begin position="195"/>
        <end position="216"/>
    </location>
</feature>
<dbReference type="Gene3D" id="3.30.2400.10">
    <property type="entry name" value="Major capsid protein gp5"/>
    <property type="match status" value="1"/>
</dbReference>
<evidence type="ECO:0000259" key="3">
    <source>
        <dbReference type="Pfam" id="PF05065"/>
    </source>
</evidence>
<dbReference type="Pfam" id="PF05065">
    <property type="entry name" value="Phage_capsid"/>
    <property type="match status" value="1"/>
</dbReference>
<dbReference type="RefSeq" id="WP_265264633.1">
    <property type="nucleotide sequence ID" value="NZ_JAIHOM010000047.1"/>
</dbReference>
<dbReference type="InterPro" id="IPR054612">
    <property type="entry name" value="Phage_capsid-like_C"/>
</dbReference>
<feature type="domain" description="Phage capsid-like C-terminal" evidence="3">
    <location>
        <begin position="382"/>
        <end position="646"/>
    </location>
</feature>
<dbReference type="Proteomes" id="UP001526426">
    <property type="component" value="Unassembled WGS sequence"/>
</dbReference>
<dbReference type="NCBIfam" id="TIGR01554">
    <property type="entry name" value="major_cap_HK97"/>
    <property type="match status" value="1"/>
</dbReference>
<gene>
    <name evidence="4" type="ORF">K4A83_11165</name>
</gene>
<reference evidence="4 5" key="1">
    <citation type="submission" date="2021-08" db="EMBL/GenBank/DDBJ databases">
        <title>Draft genome sequence of Spirulina subsalsa with high tolerance to salinity and hype-accumulation of phycocyanin.</title>
        <authorList>
            <person name="Pei H."/>
            <person name="Jiang L."/>
        </authorList>
    </citation>
    <scope>NUCLEOTIDE SEQUENCE [LARGE SCALE GENOMIC DNA]</scope>
    <source>
        <strain evidence="4 5">FACHB-351</strain>
    </source>
</reference>
<proteinExistence type="predicted"/>
<keyword evidence="5" id="KW-1185">Reference proteome</keyword>
<evidence type="ECO:0000313" key="5">
    <source>
        <dbReference type="Proteomes" id="UP001526426"/>
    </source>
</evidence>
<dbReference type="InterPro" id="IPR024455">
    <property type="entry name" value="Phage_capsid"/>
</dbReference>